<organism evidence="1 2">
    <name type="scientific">Colletotrichum musicola</name>
    <dbReference type="NCBI Taxonomy" id="2175873"/>
    <lineage>
        <taxon>Eukaryota</taxon>
        <taxon>Fungi</taxon>
        <taxon>Dikarya</taxon>
        <taxon>Ascomycota</taxon>
        <taxon>Pezizomycotina</taxon>
        <taxon>Sordariomycetes</taxon>
        <taxon>Hypocreomycetidae</taxon>
        <taxon>Glomerellales</taxon>
        <taxon>Glomerellaceae</taxon>
        <taxon>Colletotrichum</taxon>
        <taxon>Colletotrichum orchidearum species complex</taxon>
    </lineage>
</organism>
<evidence type="ECO:0008006" key="3">
    <source>
        <dbReference type="Google" id="ProtNLM"/>
    </source>
</evidence>
<evidence type="ECO:0000313" key="1">
    <source>
        <dbReference type="EMBL" id="KAF6802271.1"/>
    </source>
</evidence>
<gene>
    <name evidence="1" type="ORF">CMUS01_15405</name>
</gene>
<evidence type="ECO:0000313" key="2">
    <source>
        <dbReference type="Proteomes" id="UP000639643"/>
    </source>
</evidence>
<dbReference type="AlphaFoldDB" id="A0A8H6IXI0"/>
<protein>
    <recommendedName>
        <fullName evidence="3">F-box domain-containing protein</fullName>
    </recommendedName>
</protein>
<comment type="caution">
    <text evidence="1">The sequence shown here is derived from an EMBL/GenBank/DDBJ whole genome shotgun (WGS) entry which is preliminary data.</text>
</comment>
<dbReference type="EMBL" id="WIGM01001282">
    <property type="protein sequence ID" value="KAF6802271.1"/>
    <property type="molecule type" value="Genomic_DNA"/>
</dbReference>
<reference evidence="1" key="1">
    <citation type="journal article" date="2020" name="Phytopathology">
        <title>Genome Sequence Resources of Colletotrichum truncatum, C. plurivorum, C. musicola, and C. sojae: Four Species Pathogenic to Soybean (Glycine max).</title>
        <authorList>
            <person name="Rogerio F."/>
            <person name="Boufleur T.R."/>
            <person name="Ciampi-Guillardi M."/>
            <person name="Sukno S.A."/>
            <person name="Thon M.R."/>
            <person name="Massola Junior N.S."/>
            <person name="Baroncelli R."/>
        </authorList>
    </citation>
    <scope>NUCLEOTIDE SEQUENCE</scope>
    <source>
        <strain evidence="1">LFN0074</strain>
    </source>
</reference>
<sequence>MFSATHHARARVVWQLPSKRHNKLPSQYRQVGAFPTPTPTVPANRSSAIGPVACQRRRRSPPLTAPRADTVPQPQGSIIATALSNGVPPAQQHPRTFPQLSVAAASIAGPQVIMEPEKGMNYLPPEVLDIVLPHCHNDELDALYLTSRRLCGLVRECYIPRKLSKFAPLKPEERPAAAAAAAGIYALEVDNTAFPLDLSEFIETCAFPRLRSLASCHIHSYDDLGFLEAITSRQRSIERFEICCVQGPDMTPLIEALRVMDRVRVLKINFPGDCHPPRPSDMPHLQVARISWGLGPVPGPVLFALLSSPALRAVSFLPSTRYKDLSSAADVGDAKPSSTFFPALRRLSTGVDDPQLLPLLANMANLIELGIAVDWVRPSVEQFTPLAGMTHLERLSLTCP</sequence>
<proteinExistence type="predicted"/>
<dbReference type="Proteomes" id="UP000639643">
    <property type="component" value="Unassembled WGS sequence"/>
</dbReference>
<accession>A0A8H6IXI0</accession>
<name>A0A8H6IXI0_9PEZI</name>
<keyword evidence="2" id="KW-1185">Reference proteome</keyword>